<evidence type="ECO:0000256" key="5">
    <source>
        <dbReference type="ARBA" id="ARBA00022692"/>
    </source>
</evidence>
<evidence type="ECO:0000259" key="9">
    <source>
        <dbReference type="PROSITE" id="PS50928"/>
    </source>
</evidence>
<feature type="domain" description="ABC transmembrane type-1" evidence="9">
    <location>
        <begin position="214"/>
        <end position="434"/>
    </location>
</feature>
<evidence type="ECO:0000256" key="3">
    <source>
        <dbReference type="ARBA" id="ARBA00022475"/>
    </source>
</evidence>
<feature type="transmembrane region" description="Helical" evidence="8">
    <location>
        <begin position="213"/>
        <end position="237"/>
    </location>
</feature>
<gene>
    <name evidence="10" type="ORF">J2Z22_004190</name>
</gene>
<dbReference type="Gene3D" id="1.10.3720.10">
    <property type="entry name" value="MetI-like"/>
    <property type="match status" value="1"/>
</dbReference>
<evidence type="ECO:0000256" key="2">
    <source>
        <dbReference type="ARBA" id="ARBA00022448"/>
    </source>
</evidence>
<dbReference type="PANTHER" id="PTHR47314">
    <property type="entry name" value="MALTOSE/MALTODEXTRIN TRANSPORT SYSTEM PERMEASE PROTEIN MALF"/>
    <property type="match status" value="1"/>
</dbReference>
<keyword evidence="6 8" id="KW-1133">Transmembrane helix</keyword>
<feature type="transmembrane region" description="Helical" evidence="8">
    <location>
        <begin position="92"/>
        <end position="113"/>
    </location>
</feature>
<dbReference type="InterPro" id="IPR000515">
    <property type="entry name" value="MetI-like"/>
</dbReference>
<evidence type="ECO:0000256" key="7">
    <source>
        <dbReference type="ARBA" id="ARBA00023136"/>
    </source>
</evidence>
<comment type="similarity">
    <text evidence="8">Belongs to the binding-protein-dependent transport system permease family.</text>
</comment>
<feature type="transmembrane region" description="Helical" evidence="8">
    <location>
        <begin position="150"/>
        <end position="175"/>
    </location>
</feature>
<dbReference type="SUPFAM" id="SSF160964">
    <property type="entry name" value="MalF N-terminal region-like"/>
    <property type="match status" value="1"/>
</dbReference>
<feature type="transmembrane region" description="Helical" evidence="8">
    <location>
        <begin position="42"/>
        <end position="67"/>
    </location>
</feature>
<keyword evidence="11" id="KW-1185">Reference proteome</keyword>
<dbReference type="RefSeq" id="WP_312001359.1">
    <property type="nucleotide sequence ID" value="NZ_JAUSUY010000023.1"/>
</dbReference>
<keyword evidence="7 8" id="KW-0472">Membrane</keyword>
<dbReference type="PANTHER" id="PTHR47314:SF2">
    <property type="entry name" value="GALACTOOLIGOSACCHARIDES TRANSPORT SYSTEM PERMEASE PROTEIN GANP"/>
    <property type="match status" value="1"/>
</dbReference>
<dbReference type="CDD" id="cd06261">
    <property type="entry name" value="TM_PBP2"/>
    <property type="match status" value="1"/>
</dbReference>
<dbReference type="Pfam" id="PF00528">
    <property type="entry name" value="BPD_transp_1"/>
    <property type="match status" value="1"/>
</dbReference>
<feature type="transmembrane region" description="Helical" evidence="8">
    <location>
        <begin position="350"/>
        <end position="369"/>
    </location>
</feature>
<evidence type="ECO:0000256" key="6">
    <source>
        <dbReference type="ARBA" id="ARBA00022989"/>
    </source>
</evidence>
<accession>A0ABU3HCQ9</accession>
<evidence type="ECO:0000256" key="1">
    <source>
        <dbReference type="ARBA" id="ARBA00004651"/>
    </source>
</evidence>
<comment type="caution">
    <text evidence="10">The sequence shown here is derived from an EMBL/GenBank/DDBJ whole genome shotgun (WGS) entry which is preliminary data.</text>
</comment>
<keyword evidence="3" id="KW-1003">Cell membrane</keyword>
<evidence type="ECO:0000313" key="10">
    <source>
        <dbReference type="EMBL" id="MDT3428598.1"/>
    </source>
</evidence>
<feature type="transmembrane region" description="Helical" evidence="8">
    <location>
        <begin position="249"/>
        <end position="269"/>
    </location>
</feature>
<name>A0ABU3HCQ9_9BACL</name>
<proteinExistence type="inferred from homology"/>
<reference evidence="10 11" key="1">
    <citation type="submission" date="2023-07" db="EMBL/GenBank/DDBJ databases">
        <title>Genomic Encyclopedia of Type Strains, Phase IV (KMG-IV): sequencing the most valuable type-strain genomes for metagenomic binning, comparative biology and taxonomic classification.</title>
        <authorList>
            <person name="Goeker M."/>
        </authorList>
    </citation>
    <scope>NUCLEOTIDE SEQUENCE [LARGE SCALE GENOMIC DNA]</scope>
    <source>
        <strain evidence="10 11">T98</strain>
    </source>
</reference>
<organism evidence="10 11">
    <name type="scientific">Paenibacillus forsythiae</name>
    <dbReference type="NCBI Taxonomy" id="365616"/>
    <lineage>
        <taxon>Bacteria</taxon>
        <taxon>Bacillati</taxon>
        <taxon>Bacillota</taxon>
        <taxon>Bacilli</taxon>
        <taxon>Bacillales</taxon>
        <taxon>Paenibacillaceae</taxon>
        <taxon>Paenibacillus</taxon>
    </lineage>
</organism>
<protein>
    <submittedName>
        <fullName evidence="10">Arabinogalactan oligomer/maltooligosaccharide transport system permease protein</fullName>
    </submittedName>
</protein>
<comment type="subcellular location">
    <subcellularLocation>
        <location evidence="1 8">Cell membrane</location>
        <topology evidence="1 8">Multi-pass membrane protein</topology>
    </subcellularLocation>
</comment>
<feature type="transmembrane region" description="Helical" evidence="8">
    <location>
        <begin position="413"/>
        <end position="435"/>
    </location>
</feature>
<evidence type="ECO:0000256" key="8">
    <source>
        <dbReference type="RuleBase" id="RU363032"/>
    </source>
</evidence>
<feature type="transmembrane region" description="Helical" evidence="8">
    <location>
        <begin position="303"/>
        <end position="329"/>
    </location>
</feature>
<dbReference type="EMBL" id="JAUSUY010000023">
    <property type="protein sequence ID" value="MDT3428598.1"/>
    <property type="molecule type" value="Genomic_DNA"/>
</dbReference>
<evidence type="ECO:0000256" key="4">
    <source>
        <dbReference type="ARBA" id="ARBA00022597"/>
    </source>
</evidence>
<keyword evidence="4" id="KW-0762">Sugar transport</keyword>
<dbReference type="InterPro" id="IPR035906">
    <property type="entry name" value="MetI-like_sf"/>
</dbReference>
<keyword evidence="5 8" id="KW-0812">Transmembrane</keyword>
<dbReference type="Proteomes" id="UP001248709">
    <property type="component" value="Unassembled WGS sequence"/>
</dbReference>
<dbReference type="PROSITE" id="PS50928">
    <property type="entry name" value="ABC_TM1"/>
    <property type="match status" value="1"/>
</dbReference>
<dbReference type="SUPFAM" id="SSF161098">
    <property type="entry name" value="MetI-like"/>
    <property type="match status" value="1"/>
</dbReference>
<sequence length="446" mass="50708">MEKQSIMEFQRPFLSGRRTSAVLSILVMGAGQLNNRQYGKGIVLMLLHFAGLYAAIAKLPHALWALVTLGETPARLEKVGKLYQQVMGDHSIYLLVEGLIMIFLMLLLLAVYVQNVRDAYRCAKLGEAGIPLHTFRQTLHFLLDYRFPQIAIAIPVLGIVFFTVMPIVFMILLGFTDFTRNHMPPAQLINWHGLETFLDIFRLRVWSETFYGVTLWTLLWAVASTLTCFAAGFAIALAVQQKDIRFKKFWRTIFILPYAIPLFVSTLILRNVFNGQFGPVNDYLELMGFGRIPWLSDPEWAKLTLVLVNMLLGFPVIMLMIIGVLSTIPGDMYEAADIDGADGLQKLRRITFPVVMYTMMPILIMQFVANINNFNVIYLLTGGNPVNGNYQFAGHTDILITWLYKLSMEQGQYNFASVIGVFIFVILSGFAIWSIRRTKSFKEERL</sequence>
<keyword evidence="2 8" id="KW-0813">Transport</keyword>
<evidence type="ECO:0000313" key="11">
    <source>
        <dbReference type="Proteomes" id="UP001248709"/>
    </source>
</evidence>